<reference evidence="1" key="1">
    <citation type="submission" date="2014-11" db="EMBL/GenBank/DDBJ databases">
        <authorList>
            <person name="Amaro Gonzalez C."/>
        </authorList>
    </citation>
    <scope>NUCLEOTIDE SEQUENCE</scope>
</reference>
<proteinExistence type="predicted"/>
<name>A0A0E9PNN3_ANGAN</name>
<dbReference type="AlphaFoldDB" id="A0A0E9PNN3"/>
<protein>
    <submittedName>
        <fullName evidence="1">Uncharacterized protein</fullName>
    </submittedName>
</protein>
<reference evidence="1" key="2">
    <citation type="journal article" date="2015" name="Fish Shellfish Immunol.">
        <title>Early steps in the European eel (Anguilla anguilla)-Vibrio vulnificus interaction in the gills: Role of the RtxA13 toxin.</title>
        <authorList>
            <person name="Callol A."/>
            <person name="Pajuelo D."/>
            <person name="Ebbesson L."/>
            <person name="Teles M."/>
            <person name="MacKenzie S."/>
            <person name="Amaro C."/>
        </authorList>
    </citation>
    <scope>NUCLEOTIDE SEQUENCE</scope>
</reference>
<dbReference type="EMBL" id="GBXM01102453">
    <property type="protein sequence ID" value="JAH06124.1"/>
    <property type="molecule type" value="Transcribed_RNA"/>
</dbReference>
<organism evidence="1">
    <name type="scientific">Anguilla anguilla</name>
    <name type="common">European freshwater eel</name>
    <name type="synonym">Muraena anguilla</name>
    <dbReference type="NCBI Taxonomy" id="7936"/>
    <lineage>
        <taxon>Eukaryota</taxon>
        <taxon>Metazoa</taxon>
        <taxon>Chordata</taxon>
        <taxon>Craniata</taxon>
        <taxon>Vertebrata</taxon>
        <taxon>Euteleostomi</taxon>
        <taxon>Actinopterygii</taxon>
        <taxon>Neopterygii</taxon>
        <taxon>Teleostei</taxon>
        <taxon>Anguilliformes</taxon>
        <taxon>Anguillidae</taxon>
        <taxon>Anguilla</taxon>
    </lineage>
</organism>
<evidence type="ECO:0000313" key="1">
    <source>
        <dbReference type="EMBL" id="JAH06124.1"/>
    </source>
</evidence>
<sequence length="33" mass="3678">MEIPMNLTLHAIFKESNQIYKGGNNVSSASKVR</sequence>
<accession>A0A0E9PNN3</accession>